<dbReference type="Pfam" id="PF00581">
    <property type="entry name" value="Rhodanese"/>
    <property type="match status" value="1"/>
</dbReference>
<reference evidence="5" key="1">
    <citation type="submission" date="2021-09" db="EMBL/GenBank/DDBJ databases">
        <authorList>
            <consortium name="AG Swart"/>
            <person name="Singh M."/>
            <person name="Singh A."/>
            <person name="Seah K."/>
            <person name="Emmerich C."/>
        </authorList>
    </citation>
    <scope>NUCLEOTIDE SEQUENCE</scope>
    <source>
        <strain evidence="5">ATCC30299</strain>
    </source>
</reference>
<organism evidence="5 6">
    <name type="scientific">Blepharisma stoltei</name>
    <dbReference type="NCBI Taxonomy" id="1481888"/>
    <lineage>
        <taxon>Eukaryota</taxon>
        <taxon>Sar</taxon>
        <taxon>Alveolata</taxon>
        <taxon>Ciliophora</taxon>
        <taxon>Postciliodesmatophora</taxon>
        <taxon>Heterotrichea</taxon>
        <taxon>Heterotrichida</taxon>
        <taxon>Blepharismidae</taxon>
        <taxon>Blepharisma</taxon>
    </lineage>
</organism>
<feature type="region of interest" description="Disordered" evidence="3">
    <location>
        <begin position="224"/>
        <end position="264"/>
    </location>
</feature>
<feature type="domain" description="Rhodanese" evidence="4">
    <location>
        <begin position="32"/>
        <end position="109"/>
    </location>
</feature>
<evidence type="ECO:0000256" key="1">
    <source>
        <dbReference type="ARBA" id="ARBA00022679"/>
    </source>
</evidence>
<dbReference type="GO" id="GO:0004792">
    <property type="term" value="F:thiosulfate-cyanide sulfurtransferase activity"/>
    <property type="evidence" value="ECO:0007669"/>
    <property type="project" value="TreeGrafter"/>
</dbReference>
<dbReference type="PANTHER" id="PTHR11364">
    <property type="entry name" value="THIOSULFATE SULFERTANSFERASE"/>
    <property type="match status" value="1"/>
</dbReference>
<dbReference type="InterPro" id="IPR036873">
    <property type="entry name" value="Rhodanese-like_dom_sf"/>
</dbReference>
<name>A0AAU9KK00_9CILI</name>
<keyword evidence="6" id="KW-1185">Reference proteome</keyword>
<evidence type="ECO:0000256" key="3">
    <source>
        <dbReference type="SAM" id="MobiDB-lite"/>
    </source>
</evidence>
<dbReference type="SMART" id="SM00450">
    <property type="entry name" value="RHOD"/>
    <property type="match status" value="1"/>
</dbReference>
<evidence type="ECO:0000313" key="6">
    <source>
        <dbReference type="Proteomes" id="UP001162131"/>
    </source>
</evidence>
<sequence length="279" mass="31413">MNPFIDLEEYKYKSPDTYTLIYCVPGLRLPNEHIPNSILYNIEEDGELFIKQARSVEIDDDKTLICYDTGDHQYSCKAYWGFRAAGFEDVRVLLGGINAWKENNLEMAQGCPSFIAKSIYPYLPFNSSVVLTKFDFSRKESWYQQILCLEETPFEIIGGNGQLLSQNQISKLMIDKGILLVLHKSTIVHGKFGSLLGLLLVYLGGKTVSVVMDDIRSIPINPAKKTRSVKSGDTNSSFKQPQKSFVSEKNTHYSTNLPNSQKQIEPGRSANICASCLIM</sequence>
<comment type="caution">
    <text evidence="5">The sequence shown here is derived from an EMBL/GenBank/DDBJ whole genome shotgun (WGS) entry which is preliminary data.</text>
</comment>
<dbReference type="AlphaFoldDB" id="A0AAU9KK00"/>
<evidence type="ECO:0000256" key="2">
    <source>
        <dbReference type="ARBA" id="ARBA00022737"/>
    </source>
</evidence>
<dbReference type="Proteomes" id="UP001162131">
    <property type="component" value="Unassembled WGS sequence"/>
</dbReference>
<dbReference type="PROSITE" id="PS50206">
    <property type="entry name" value="RHODANESE_3"/>
    <property type="match status" value="1"/>
</dbReference>
<dbReference type="InterPro" id="IPR001763">
    <property type="entry name" value="Rhodanese-like_dom"/>
</dbReference>
<feature type="compositionally biased region" description="Polar residues" evidence="3">
    <location>
        <begin position="229"/>
        <end position="263"/>
    </location>
</feature>
<dbReference type="EMBL" id="CAJZBQ010000064">
    <property type="protein sequence ID" value="CAG9336111.1"/>
    <property type="molecule type" value="Genomic_DNA"/>
</dbReference>
<evidence type="ECO:0000313" key="5">
    <source>
        <dbReference type="EMBL" id="CAG9336111.1"/>
    </source>
</evidence>
<dbReference type="InterPro" id="IPR045078">
    <property type="entry name" value="TST/MPST-like"/>
</dbReference>
<gene>
    <name evidence="5" type="ORF">BSTOLATCC_MIC65999</name>
</gene>
<dbReference type="SUPFAM" id="SSF52821">
    <property type="entry name" value="Rhodanese/Cell cycle control phosphatase"/>
    <property type="match status" value="1"/>
</dbReference>
<protein>
    <recommendedName>
        <fullName evidence="4">Rhodanese domain-containing protein</fullName>
    </recommendedName>
</protein>
<proteinExistence type="predicted"/>
<dbReference type="PANTHER" id="PTHR11364:SF27">
    <property type="entry name" value="SULFURTRANSFERASE"/>
    <property type="match status" value="1"/>
</dbReference>
<dbReference type="Gene3D" id="3.40.250.10">
    <property type="entry name" value="Rhodanese-like domain"/>
    <property type="match status" value="1"/>
</dbReference>
<accession>A0AAU9KK00</accession>
<evidence type="ECO:0000259" key="4">
    <source>
        <dbReference type="PROSITE" id="PS50206"/>
    </source>
</evidence>
<keyword evidence="1" id="KW-0808">Transferase</keyword>
<keyword evidence="2" id="KW-0677">Repeat</keyword>